<evidence type="ECO:0000313" key="1">
    <source>
        <dbReference type="EnsemblPlants" id="OB06G10320.1"/>
    </source>
</evidence>
<dbReference type="EnsemblPlants" id="OB06G10320.1">
    <property type="protein sequence ID" value="OB06G10320.1"/>
    <property type="gene ID" value="OB06G10320"/>
</dbReference>
<dbReference type="HOGENOM" id="CLU_2124907_0_0_1"/>
<proteinExistence type="predicted"/>
<dbReference type="Gramene" id="OB06G10320.1">
    <property type="protein sequence ID" value="OB06G10320.1"/>
    <property type="gene ID" value="OB06G10320"/>
</dbReference>
<evidence type="ECO:0000313" key="2">
    <source>
        <dbReference type="Proteomes" id="UP000006038"/>
    </source>
</evidence>
<sequence>MHVVKELISLSMVHIDLVVLWRDQKRMEGSRALQLMRHGVEMMMMMACRDLELLYLTADERDRVISIKMDRLACLWRRRLAGLEAVLVHDPVRLVAVGGTAAVVDERLPHADEA</sequence>
<organism evidence="1">
    <name type="scientific">Oryza brachyantha</name>
    <name type="common">malo sina</name>
    <dbReference type="NCBI Taxonomy" id="4533"/>
    <lineage>
        <taxon>Eukaryota</taxon>
        <taxon>Viridiplantae</taxon>
        <taxon>Streptophyta</taxon>
        <taxon>Embryophyta</taxon>
        <taxon>Tracheophyta</taxon>
        <taxon>Spermatophyta</taxon>
        <taxon>Magnoliopsida</taxon>
        <taxon>Liliopsida</taxon>
        <taxon>Poales</taxon>
        <taxon>Poaceae</taxon>
        <taxon>BOP clade</taxon>
        <taxon>Oryzoideae</taxon>
        <taxon>Oryzeae</taxon>
        <taxon>Oryzinae</taxon>
        <taxon>Oryza</taxon>
    </lineage>
</organism>
<reference evidence="1" key="1">
    <citation type="journal article" date="2013" name="Nat. Commun.">
        <title>Whole-genome sequencing of Oryza brachyantha reveals mechanisms underlying Oryza genome evolution.</title>
        <authorList>
            <person name="Chen J."/>
            <person name="Huang Q."/>
            <person name="Gao D."/>
            <person name="Wang J."/>
            <person name="Lang Y."/>
            <person name="Liu T."/>
            <person name="Li B."/>
            <person name="Bai Z."/>
            <person name="Luis Goicoechea J."/>
            <person name="Liang C."/>
            <person name="Chen C."/>
            <person name="Zhang W."/>
            <person name="Sun S."/>
            <person name="Liao Y."/>
            <person name="Zhang X."/>
            <person name="Yang L."/>
            <person name="Song C."/>
            <person name="Wang M."/>
            <person name="Shi J."/>
            <person name="Liu G."/>
            <person name="Liu J."/>
            <person name="Zhou H."/>
            <person name="Zhou W."/>
            <person name="Yu Q."/>
            <person name="An N."/>
            <person name="Chen Y."/>
            <person name="Cai Q."/>
            <person name="Wang B."/>
            <person name="Liu B."/>
            <person name="Min J."/>
            <person name="Huang Y."/>
            <person name="Wu H."/>
            <person name="Li Z."/>
            <person name="Zhang Y."/>
            <person name="Yin Y."/>
            <person name="Song W."/>
            <person name="Jiang J."/>
            <person name="Jackson S.A."/>
            <person name="Wing R.A."/>
            <person name="Wang J."/>
            <person name="Chen M."/>
        </authorList>
    </citation>
    <scope>NUCLEOTIDE SEQUENCE [LARGE SCALE GENOMIC DNA]</scope>
    <source>
        <strain evidence="1">cv. IRGC 101232</strain>
    </source>
</reference>
<dbReference type="Proteomes" id="UP000006038">
    <property type="component" value="Chromosome 6"/>
</dbReference>
<keyword evidence="2" id="KW-1185">Reference proteome</keyword>
<protein>
    <submittedName>
        <fullName evidence="1">Uncharacterized protein</fullName>
    </submittedName>
</protein>
<reference evidence="1" key="2">
    <citation type="submission" date="2013-04" db="UniProtKB">
        <authorList>
            <consortium name="EnsemblPlants"/>
        </authorList>
    </citation>
    <scope>IDENTIFICATION</scope>
</reference>
<name>J3MAI8_ORYBR</name>
<dbReference type="AlphaFoldDB" id="J3MAI8"/>
<accession>J3MAI8</accession>